<sequence length="351" mass="34418">MSPSSETVAHVLAWSCDNGDVCTYPLTCCILYHSKASLILASPRGSYKVCTSASCLTLRHRLLSGLHILDTMDFRAGCFPLIACILVLLCAQNAVSSAPSTNSESTGTLVHSFDAYDLYQANENQPDQTQGSKDSGKTAKLDTKAPLKVIEYAVCKAGAGACSSKTLSCPTACVQKFYGFGYHFTWGRKGGYGSGYGGGYGKGYGGYGGGYGGYGKGKGYGGGYGGGYGKGGGGYGSGYGGGSKGGSYGGGYGSGGGSYGGGYGKGGGSYGGGYGKGYGGGSSGGGYGSGGGSYGSGGGSYGGGYGKGGSYGGGYGKGGSYGGSGSGGGYSDNAVVSACKYDCASACKATC</sequence>
<reference evidence="1" key="1">
    <citation type="submission" date="2021-08" db="EMBL/GenBank/DDBJ databases">
        <title>WGS assembly of Ceratopteris richardii.</title>
        <authorList>
            <person name="Marchant D.B."/>
            <person name="Chen G."/>
            <person name="Jenkins J."/>
            <person name="Shu S."/>
            <person name="Leebens-Mack J."/>
            <person name="Grimwood J."/>
            <person name="Schmutz J."/>
            <person name="Soltis P."/>
            <person name="Soltis D."/>
            <person name="Chen Z.-H."/>
        </authorList>
    </citation>
    <scope>NUCLEOTIDE SEQUENCE</scope>
    <source>
        <strain evidence="1">Whitten #5841</strain>
        <tissue evidence="1">Leaf</tissue>
    </source>
</reference>
<evidence type="ECO:0000313" key="1">
    <source>
        <dbReference type="EMBL" id="KAH7446943.1"/>
    </source>
</evidence>
<gene>
    <name evidence="1" type="ORF">KP509_01G083300</name>
</gene>
<dbReference type="OMA" id="CQVCIGI"/>
<dbReference type="AlphaFoldDB" id="A0A8T2VN03"/>
<evidence type="ECO:0000313" key="2">
    <source>
        <dbReference type="Proteomes" id="UP000825935"/>
    </source>
</evidence>
<protein>
    <submittedName>
        <fullName evidence="1">Uncharacterized protein</fullName>
    </submittedName>
</protein>
<proteinExistence type="predicted"/>
<accession>A0A8T2VN03</accession>
<organism evidence="1 2">
    <name type="scientific">Ceratopteris richardii</name>
    <name type="common">Triangle waterfern</name>
    <dbReference type="NCBI Taxonomy" id="49495"/>
    <lineage>
        <taxon>Eukaryota</taxon>
        <taxon>Viridiplantae</taxon>
        <taxon>Streptophyta</taxon>
        <taxon>Embryophyta</taxon>
        <taxon>Tracheophyta</taxon>
        <taxon>Polypodiopsida</taxon>
        <taxon>Polypodiidae</taxon>
        <taxon>Polypodiales</taxon>
        <taxon>Pteridineae</taxon>
        <taxon>Pteridaceae</taxon>
        <taxon>Parkerioideae</taxon>
        <taxon>Ceratopteris</taxon>
    </lineage>
</organism>
<comment type="caution">
    <text evidence="1">The sequence shown here is derived from an EMBL/GenBank/DDBJ whole genome shotgun (WGS) entry which is preliminary data.</text>
</comment>
<dbReference type="Proteomes" id="UP000825935">
    <property type="component" value="Chromosome 1"/>
</dbReference>
<name>A0A8T2VN03_CERRI</name>
<dbReference type="EMBL" id="CM035406">
    <property type="protein sequence ID" value="KAH7446943.1"/>
    <property type="molecule type" value="Genomic_DNA"/>
</dbReference>
<keyword evidence="2" id="KW-1185">Reference proteome</keyword>